<name>A0A7V4XR90_9BACT</name>
<dbReference type="PANTHER" id="PTHR42944:SF1">
    <property type="entry name" value="ADENINE DNA GLYCOSYLASE"/>
    <property type="match status" value="1"/>
</dbReference>
<evidence type="ECO:0000256" key="13">
    <source>
        <dbReference type="ARBA" id="ARBA00023204"/>
    </source>
</evidence>
<dbReference type="SUPFAM" id="SSF55811">
    <property type="entry name" value="Nudix"/>
    <property type="match status" value="1"/>
</dbReference>
<evidence type="ECO:0000256" key="6">
    <source>
        <dbReference type="ARBA" id="ARBA00022023"/>
    </source>
</evidence>
<evidence type="ECO:0000256" key="4">
    <source>
        <dbReference type="ARBA" id="ARBA00008343"/>
    </source>
</evidence>
<evidence type="ECO:0000256" key="3">
    <source>
        <dbReference type="ARBA" id="ARBA00002933"/>
    </source>
</evidence>
<evidence type="ECO:0000256" key="9">
    <source>
        <dbReference type="ARBA" id="ARBA00022763"/>
    </source>
</evidence>
<keyword evidence="10" id="KW-0378">Hydrolase</keyword>
<comment type="cofactor">
    <cofactor evidence="2">
        <name>[4Fe-4S] cluster</name>
        <dbReference type="ChEBI" id="CHEBI:49883"/>
    </cofactor>
</comment>
<keyword evidence="13" id="KW-0234">DNA repair</keyword>
<dbReference type="GO" id="GO:0034039">
    <property type="term" value="F:8-oxo-7,8-dihydroguanine DNA N-glycosylase activity"/>
    <property type="evidence" value="ECO:0007669"/>
    <property type="project" value="TreeGrafter"/>
</dbReference>
<proteinExistence type="inferred from homology"/>
<protein>
    <recommendedName>
        <fullName evidence="6">Adenine DNA glycosylase</fullName>
        <ecNumber evidence="5">3.2.2.31</ecNumber>
    </recommendedName>
</protein>
<dbReference type="GO" id="GO:0032357">
    <property type="term" value="F:oxidized purine DNA binding"/>
    <property type="evidence" value="ECO:0007669"/>
    <property type="project" value="TreeGrafter"/>
</dbReference>
<keyword evidence="8" id="KW-0479">Metal-binding</keyword>
<comment type="caution">
    <text evidence="16">The sequence shown here is derived from an EMBL/GenBank/DDBJ whole genome shotgun (WGS) entry which is preliminary data.</text>
</comment>
<dbReference type="AlphaFoldDB" id="A0A7V4XR90"/>
<dbReference type="CDD" id="cd00056">
    <property type="entry name" value="ENDO3c"/>
    <property type="match status" value="1"/>
</dbReference>
<evidence type="ECO:0000256" key="12">
    <source>
        <dbReference type="ARBA" id="ARBA00023014"/>
    </source>
</evidence>
<dbReference type="EC" id="3.2.2.31" evidence="5"/>
<dbReference type="GO" id="GO:0046872">
    <property type="term" value="F:metal ion binding"/>
    <property type="evidence" value="ECO:0007669"/>
    <property type="project" value="UniProtKB-KW"/>
</dbReference>
<dbReference type="InterPro" id="IPR003265">
    <property type="entry name" value="HhH-GPD_domain"/>
</dbReference>
<evidence type="ECO:0000256" key="7">
    <source>
        <dbReference type="ARBA" id="ARBA00022485"/>
    </source>
</evidence>
<dbReference type="GO" id="GO:0006284">
    <property type="term" value="P:base-excision repair"/>
    <property type="evidence" value="ECO:0007669"/>
    <property type="project" value="InterPro"/>
</dbReference>
<dbReference type="SMART" id="SM00478">
    <property type="entry name" value="ENDO3c"/>
    <property type="match status" value="1"/>
</dbReference>
<evidence type="ECO:0000256" key="11">
    <source>
        <dbReference type="ARBA" id="ARBA00023004"/>
    </source>
</evidence>
<dbReference type="InterPro" id="IPR023170">
    <property type="entry name" value="HhH_base_excis_C"/>
</dbReference>
<dbReference type="InterPro" id="IPR044298">
    <property type="entry name" value="MIG/MutY"/>
</dbReference>
<dbReference type="GO" id="GO:0051539">
    <property type="term" value="F:4 iron, 4 sulfur cluster binding"/>
    <property type="evidence" value="ECO:0007669"/>
    <property type="project" value="UniProtKB-KW"/>
</dbReference>
<dbReference type="EMBL" id="DTKL01000018">
    <property type="protein sequence ID" value="HGY93682.1"/>
    <property type="molecule type" value="Genomic_DNA"/>
</dbReference>
<evidence type="ECO:0000256" key="14">
    <source>
        <dbReference type="ARBA" id="ARBA00023295"/>
    </source>
</evidence>
<organism evidence="16">
    <name type="scientific">Acidobacterium capsulatum</name>
    <dbReference type="NCBI Taxonomy" id="33075"/>
    <lineage>
        <taxon>Bacteria</taxon>
        <taxon>Pseudomonadati</taxon>
        <taxon>Acidobacteriota</taxon>
        <taxon>Terriglobia</taxon>
        <taxon>Terriglobales</taxon>
        <taxon>Acidobacteriaceae</taxon>
        <taxon>Acidobacterium</taxon>
    </lineage>
</organism>
<comment type="function">
    <text evidence="3">Adenine glycosylase active on G-A mispairs. MutY also corrects error-prone DNA synthesis past GO lesions which are due to the oxidatively damaged form of guanine: 7,8-dihydro-8-oxoguanine (8-oxo-dGTP).</text>
</comment>
<evidence type="ECO:0000256" key="10">
    <source>
        <dbReference type="ARBA" id="ARBA00022801"/>
    </source>
</evidence>
<keyword evidence="7" id="KW-0004">4Fe-4S</keyword>
<comment type="similarity">
    <text evidence="4">Belongs to the Nth/MutY family.</text>
</comment>
<evidence type="ECO:0000256" key="1">
    <source>
        <dbReference type="ARBA" id="ARBA00000843"/>
    </source>
</evidence>
<evidence type="ECO:0000256" key="8">
    <source>
        <dbReference type="ARBA" id="ARBA00022723"/>
    </source>
</evidence>
<evidence type="ECO:0000259" key="15">
    <source>
        <dbReference type="SMART" id="SM00478"/>
    </source>
</evidence>
<keyword evidence="11" id="KW-0408">Iron</keyword>
<keyword evidence="12" id="KW-0411">Iron-sulfur</keyword>
<reference evidence="16" key="1">
    <citation type="journal article" date="2020" name="mSystems">
        <title>Genome- and Community-Level Interaction Insights into Carbon Utilization and Element Cycling Functions of Hydrothermarchaeota in Hydrothermal Sediment.</title>
        <authorList>
            <person name="Zhou Z."/>
            <person name="Liu Y."/>
            <person name="Xu W."/>
            <person name="Pan J."/>
            <person name="Luo Z.H."/>
            <person name="Li M."/>
        </authorList>
    </citation>
    <scope>NUCLEOTIDE SEQUENCE [LARGE SCALE GENOMIC DNA]</scope>
    <source>
        <strain evidence="16">SpSt-855</strain>
    </source>
</reference>
<dbReference type="InterPro" id="IPR011257">
    <property type="entry name" value="DNA_glycosylase"/>
</dbReference>
<dbReference type="GO" id="GO:0035485">
    <property type="term" value="F:adenine/guanine mispair binding"/>
    <property type="evidence" value="ECO:0007669"/>
    <property type="project" value="TreeGrafter"/>
</dbReference>
<comment type="catalytic activity">
    <reaction evidence="1">
        <text>Hydrolyzes free adenine bases from 7,8-dihydro-8-oxoguanine:adenine mismatched double-stranded DNA, leaving an apurinic site.</text>
        <dbReference type="EC" id="3.2.2.31"/>
    </reaction>
</comment>
<sequence length="354" mass="39375">MIGEVASFRRDLSAWYRHNARDLPWRRTRDPYAIWVSEIMLQQTRVAAVIEYYQRFMEQFPTIEALASAPEESVLALWSGLGYYRRARMMHHAAQIVEAEHGGKMPSTAAQLRKLPGIGDYTSAAVASISFGEPVPVIDGNVERVLLRLRGEPAVKGHPDAPGLSDLKAAAQALLDPDAPGDFNQAMMELGATVCLPRAPLCAECPVRAYCRTQGEHETGPAKKMRSLQVAYALIRQAPGPRTAILMTQRSAQESQMPGLWELPVIDPEGLAEDGILLTLRHSITNTNYYVTVYSLLPDQRERLRVPARSLRWINARELRTIPLTGLARKVLKRLKIMPGYTGMGPLVVIEDEG</sequence>
<evidence type="ECO:0000256" key="2">
    <source>
        <dbReference type="ARBA" id="ARBA00001966"/>
    </source>
</evidence>
<dbReference type="Pfam" id="PF00730">
    <property type="entry name" value="HhH-GPD"/>
    <property type="match status" value="1"/>
</dbReference>
<dbReference type="FunFam" id="1.10.340.30:FF:000002">
    <property type="entry name" value="Adenine DNA glycosylase"/>
    <property type="match status" value="1"/>
</dbReference>
<dbReference type="GO" id="GO:0000701">
    <property type="term" value="F:purine-specific mismatch base pair DNA N-glycosylase activity"/>
    <property type="evidence" value="ECO:0007669"/>
    <property type="project" value="UniProtKB-EC"/>
</dbReference>
<feature type="domain" description="HhH-GPD" evidence="15">
    <location>
        <begin position="40"/>
        <end position="193"/>
    </location>
</feature>
<keyword evidence="9" id="KW-0227">DNA damage</keyword>
<dbReference type="InterPro" id="IPR015797">
    <property type="entry name" value="NUDIX_hydrolase-like_dom_sf"/>
</dbReference>
<gene>
    <name evidence="16" type="ORF">ENW50_03185</name>
</gene>
<dbReference type="GO" id="GO:0006298">
    <property type="term" value="P:mismatch repair"/>
    <property type="evidence" value="ECO:0007669"/>
    <property type="project" value="TreeGrafter"/>
</dbReference>
<dbReference type="Gene3D" id="1.10.340.30">
    <property type="entry name" value="Hypothetical protein, domain 2"/>
    <property type="match status" value="1"/>
</dbReference>
<evidence type="ECO:0000313" key="16">
    <source>
        <dbReference type="EMBL" id="HGY93682.1"/>
    </source>
</evidence>
<dbReference type="Gene3D" id="1.10.1670.10">
    <property type="entry name" value="Helix-hairpin-Helix base-excision DNA repair enzymes (C-terminal)"/>
    <property type="match status" value="1"/>
</dbReference>
<dbReference type="PANTHER" id="PTHR42944">
    <property type="entry name" value="ADENINE DNA GLYCOSYLASE"/>
    <property type="match status" value="1"/>
</dbReference>
<keyword evidence="14" id="KW-0326">Glycosidase</keyword>
<accession>A0A7V4XR90</accession>
<evidence type="ECO:0000256" key="5">
    <source>
        <dbReference type="ARBA" id="ARBA00012045"/>
    </source>
</evidence>
<dbReference type="SUPFAM" id="SSF48150">
    <property type="entry name" value="DNA-glycosylase"/>
    <property type="match status" value="1"/>
</dbReference>